<evidence type="ECO:0000256" key="2">
    <source>
        <dbReference type="SAM" id="SignalP"/>
    </source>
</evidence>
<reference evidence="3" key="2">
    <citation type="submission" date="2023-05" db="EMBL/GenBank/DDBJ databases">
        <authorList>
            <person name="Du J."/>
        </authorList>
    </citation>
    <scope>NUCLEOTIDE SEQUENCE</scope>
    <source>
        <strain evidence="3">UMB1064</strain>
    </source>
</reference>
<feature type="chain" id="PRO_5043281733" description="Lipoprotein" evidence="2">
    <location>
        <begin position="26"/>
        <end position="185"/>
    </location>
</feature>
<evidence type="ECO:0000313" key="4">
    <source>
        <dbReference type="EMBL" id="WET44032.1"/>
    </source>
</evidence>
<dbReference type="EMBL" id="CP120206">
    <property type="protein sequence ID" value="WET44032.1"/>
    <property type="molecule type" value="Genomic_DNA"/>
</dbReference>
<dbReference type="PROSITE" id="PS51257">
    <property type="entry name" value="PROKAR_LIPOPROTEIN"/>
    <property type="match status" value="1"/>
</dbReference>
<dbReference type="AlphaFoldDB" id="A0AAJ5YCI4"/>
<dbReference type="Proteomes" id="UP001223646">
    <property type="component" value="Unassembled WGS sequence"/>
</dbReference>
<reference evidence="3" key="3">
    <citation type="submission" date="2024-05" db="EMBL/GenBank/DDBJ databases">
        <authorList>
            <person name="Wolfe A."/>
        </authorList>
    </citation>
    <scope>NUCLEOTIDE SEQUENCE</scope>
    <source>
        <strain evidence="3">UMB1064</strain>
    </source>
</reference>
<evidence type="ECO:0000313" key="3">
    <source>
        <dbReference type="EMBL" id="MEO3716851.1"/>
    </source>
</evidence>
<dbReference type="RefSeq" id="WP_038626693.1">
    <property type="nucleotide sequence ID" value="NZ_CP046975.1"/>
</dbReference>
<dbReference type="EMBL" id="JASOOY020000013">
    <property type="protein sequence ID" value="MEO3716851.1"/>
    <property type="molecule type" value="Genomic_DNA"/>
</dbReference>
<protein>
    <recommendedName>
        <fullName evidence="6">Lipoprotein</fullName>
    </recommendedName>
</protein>
<gene>
    <name evidence="4" type="ORF">P2W56_00810</name>
    <name evidence="3" type="ORF">QP460_004525</name>
</gene>
<feature type="region of interest" description="Disordered" evidence="1">
    <location>
        <begin position="29"/>
        <end position="51"/>
    </location>
</feature>
<reference evidence="4" key="1">
    <citation type="submission" date="2023-03" db="EMBL/GenBank/DDBJ databases">
        <title>Corynebacterium amycolatum SB-1.</title>
        <authorList>
            <person name="Jo H."/>
        </authorList>
    </citation>
    <scope>NUCLEOTIDE SEQUENCE</scope>
    <source>
        <strain evidence="4">SB-1</strain>
    </source>
</reference>
<feature type="signal peptide" evidence="2">
    <location>
        <begin position="1"/>
        <end position="25"/>
    </location>
</feature>
<proteinExistence type="predicted"/>
<organism evidence="3 5">
    <name type="scientific">Corynebacterium amycolatum</name>
    <dbReference type="NCBI Taxonomy" id="43765"/>
    <lineage>
        <taxon>Bacteria</taxon>
        <taxon>Bacillati</taxon>
        <taxon>Actinomycetota</taxon>
        <taxon>Actinomycetes</taxon>
        <taxon>Mycobacteriales</taxon>
        <taxon>Corynebacteriaceae</taxon>
        <taxon>Corynebacterium</taxon>
    </lineage>
</organism>
<evidence type="ECO:0000313" key="5">
    <source>
        <dbReference type="Proteomes" id="UP001223646"/>
    </source>
</evidence>
<dbReference type="Proteomes" id="UP001220238">
    <property type="component" value="Chromosome"/>
</dbReference>
<keyword evidence="2" id="KW-0732">Signal</keyword>
<evidence type="ECO:0008006" key="6">
    <source>
        <dbReference type="Google" id="ProtNLM"/>
    </source>
</evidence>
<accession>A0AAJ5YCI4</accession>
<sequence length="185" mass="19289">MFAVKRRRVAVATALGCAATLLVSCSGVESSSDKDGNADASTSTAPVSVDPAAPKLTERVSAYNFIRTNDDGSMKMLATVQVMSAKGWMGLSDEKGQFTTLDKGKYTVQARGASGCSGIGSPATEGLGVIGEVHVDDKRNADVWNVPSKVDEDSFTTVALVDSNGDLASCAKTVTWTEPTEENDS</sequence>
<evidence type="ECO:0000256" key="1">
    <source>
        <dbReference type="SAM" id="MobiDB-lite"/>
    </source>
</evidence>
<name>A0AAJ5YCI4_CORAY</name>
<dbReference type="GeneID" id="92768164"/>